<proteinExistence type="predicted"/>
<keyword evidence="2" id="KW-1185">Reference proteome</keyword>
<dbReference type="Proteomes" id="UP001221757">
    <property type="component" value="Unassembled WGS sequence"/>
</dbReference>
<protein>
    <submittedName>
        <fullName evidence="1">Uncharacterized protein</fullName>
    </submittedName>
</protein>
<accession>A0AAD7BY96</accession>
<comment type="caution">
    <text evidence="1">The sequence shown here is derived from an EMBL/GenBank/DDBJ whole genome shotgun (WGS) entry which is preliminary data.</text>
</comment>
<dbReference type="EMBL" id="JARKIE010000475">
    <property type="protein sequence ID" value="KAJ7634053.1"/>
    <property type="molecule type" value="Genomic_DNA"/>
</dbReference>
<sequence length="426" mass="47497">MPARPSCRPRHNIEQLEVTSGDGHLRRCGRCLGVCYCPAGSFFHLDSAILYSQWILVYKIMQGPFMEGPFMNQAGYPDYGRYGEGVLGAFPGHIRPHLNRKPPTKMALGRSLAANERELRGSGPILPRCVRPKVIMFPPVVQEAKSYVDATRFADQYVSICTRATHYVRAQMAAKVRELPHSYIAFPRMLVGFAKHLLANATAGEMRRPVTVNITWCQESDGHANLAFGSTIGGAKSAKSRVKHQRAQDLLTLFPELTALPDTETEKQKGDRIESMTRLGCCSETVAWYTALTRYRAFYTFTLRLTTLWKLHPVHRGISWLDYIQSAGTDEEFVERLVESGAYMPPCPAFPRYEVELGVATMSLVAAVAQSIFPGFRCKKSTVQEPGQGLSTELIAVSILVHAQFPFQCPFEGFPVPTDVPYTTPV</sequence>
<name>A0AAD7BY96_MYCRO</name>
<evidence type="ECO:0000313" key="2">
    <source>
        <dbReference type="Proteomes" id="UP001221757"/>
    </source>
</evidence>
<evidence type="ECO:0000313" key="1">
    <source>
        <dbReference type="EMBL" id="KAJ7634053.1"/>
    </source>
</evidence>
<organism evidence="1 2">
    <name type="scientific">Mycena rosella</name>
    <name type="common">Pink bonnet</name>
    <name type="synonym">Agaricus rosellus</name>
    <dbReference type="NCBI Taxonomy" id="1033263"/>
    <lineage>
        <taxon>Eukaryota</taxon>
        <taxon>Fungi</taxon>
        <taxon>Dikarya</taxon>
        <taxon>Basidiomycota</taxon>
        <taxon>Agaricomycotina</taxon>
        <taxon>Agaricomycetes</taxon>
        <taxon>Agaricomycetidae</taxon>
        <taxon>Agaricales</taxon>
        <taxon>Marasmiineae</taxon>
        <taxon>Mycenaceae</taxon>
        <taxon>Mycena</taxon>
    </lineage>
</organism>
<reference evidence="1" key="1">
    <citation type="submission" date="2023-03" db="EMBL/GenBank/DDBJ databases">
        <title>Massive genome expansion in bonnet fungi (Mycena s.s.) driven by repeated elements and novel gene families across ecological guilds.</title>
        <authorList>
            <consortium name="Lawrence Berkeley National Laboratory"/>
            <person name="Harder C.B."/>
            <person name="Miyauchi S."/>
            <person name="Viragh M."/>
            <person name="Kuo A."/>
            <person name="Thoen E."/>
            <person name="Andreopoulos B."/>
            <person name="Lu D."/>
            <person name="Skrede I."/>
            <person name="Drula E."/>
            <person name="Henrissat B."/>
            <person name="Morin E."/>
            <person name="Kohler A."/>
            <person name="Barry K."/>
            <person name="LaButti K."/>
            <person name="Morin E."/>
            <person name="Salamov A."/>
            <person name="Lipzen A."/>
            <person name="Mereny Z."/>
            <person name="Hegedus B."/>
            <person name="Baldrian P."/>
            <person name="Stursova M."/>
            <person name="Weitz H."/>
            <person name="Taylor A."/>
            <person name="Grigoriev I.V."/>
            <person name="Nagy L.G."/>
            <person name="Martin F."/>
            <person name="Kauserud H."/>
        </authorList>
    </citation>
    <scope>NUCLEOTIDE SEQUENCE</scope>
    <source>
        <strain evidence="1">CBHHK067</strain>
    </source>
</reference>
<gene>
    <name evidence="1" type="ORF">B0H17DRAFT_1149751</name>
</gene>
<dbReference type="AlphaFoldDB" id="A0AAD7BY96"/>